<evidence type="ECO:0000313" key="2">
    <source>
        <dbReference type="Proteomes" id="UP000640930"/>
    </source>
</evidence>
<reference evidence="1 2" key="1">
    <citation type="submission" date="2020-08" db="EMBL/GenBank/DDBJ databases">
        <title>A Genomic Blueprint of the Chicken Gut Microbiome.</title>
        <authorList>
            <person name="Gilroy R."/>
            <person name="Ravi A."/>
            <person name="Getino M."/>
            <person name="Pursley I."/>
            <person name="Horton D.L."/>
            <person name="Alikhan N.-F."/>
            <person name="Baker D."/>
            <person name="Gharbi K."/>
            <person name="Hall N."/>
            <person name="Watson M."/>
            <person name="Adriaenssens E.M."/>
            <person name="Foster-Nyarko E."/>
            <person name="Jarju S."/>
            <person name="Secka A."/>
            <person name="Antonio M."/>
            <person name="Oren A."/>
            <person name="Chaudhuri R."/>
            <person name="La Ragione R.M."/>
            <person name="Hildebrand F."/>
            <person name="Pallen M.J."/>
        </authorList>
    </citation>
    <scope>NUCLEOTIDE SEQUENCE [LARGE SCALE GENOMIC DNA]</scope>
    <source>
        <strain evidence="1 2">Re31</strain>
    </source>
</reference>
<sequence length="117" mass="13422">MPELLIFKELIEENGVPFTILNDGNGQYINGKWVPGGQQDVSKIGIILPLSNDDMKYIESGTYTVKERKLLTTEPIKIGTKIKYKENTFTLQGFKDYTEYTDVHIYLMRWREGSGVV</sequence>
<gene>
    <name evidence="1" type="ORF">H9636_07110</name>
</gene>
<dbReference type="Proteomes" id="UP000640930">
    <property type="component" value="Unassembled WGS sequence"/>
</dbReference>
<name>A0ABR8XB97_9BACL</name>
<comment type="caution">
    <text evidence="1">The sequence shown here is derived from an EMBL/GenBank/DDBJ whole genome shotgun (WGS) entry which is preliminary data.</text>
</comment>
<accession>A0ABR8XB97</accession>
<dbReference type="EMBL" id="JACSQA010000007">
    <property type="protein sequence ID" value="MBD8026426.1"/>
    <property type="molecule type" value="Genomic_DNA"/>
</dbReference>
<evidence type="ECO:0000313" key="1">
    <source>
        <dbReference type="EMBL" id="MBD8026426.1"/>
    </source>
</evidence>
<proteinExistence type="predicted"/>
<keyword evidence="2" id="KW-1185">Reference proteome</keyword>
<dbReference type="RefSeq" id="WP_191706929.1">
    <property type="nucleotide sequence ID" value="NZ_JACSQA010000007.1"/>
</dbReference>
<evidence type="ECO:0008006" key="3">
    <source>
        <dbReference type="Google" id="ProtNLM"/>
    </source>
</evidence>
<organism evidence="1 2">
    <name type="scientific">Ureibacillus galli</name>
    <dbReference type="NCBI Taxonomy" id="2762222"/>
    <lineage>
        <taxon>Bacteria</taxon>
        <taxon>Bacillati</taxon>
        <taxon>Bacillota</taxon>
        <taxon>Bacilli</taxon>
        <taxon>Bacillales</taxon>
        <taxon>Caryophanaceae</taxon>
        <taxon>Ureibacillus</taxon>
    </lineage>
</organism>
<protein>
    <recommendedName>
        <fullName evidence="3">Head-tail adaptor protein</fullName>
    </recommendedName>
</protein>